<dbReference type="AlphaFoldDB" id="A0A1T4RXX2"/>
<dbReference type="EC" id="2.7.7.65" evidence="1"/>
<feature type="domain" description="GGDEF" evidence="5">
    <location>
        <begin position="245"/>
        <end position="377"/>
    </location>
</feature>
<dbReference type="CDD" id="cd01949">
    <property type="entry name" value="GGDEF"/>
    <property type="match status" value="1"/>
</dbReference>
<evidence type="ECO:0000256" key="3">
    <source>
        <dbReference type="SAM" id="MobiDB-lite"/>
    </source>
</evidence>
<dbReference type="InterPro" id="IPR000160">
    <property type="entry name" value="GGDEF_dom"/>
</dbReference>
<dbReference type="FunFam" id="3.30.70.270:FF:000001">
    <property type="entry name" value="Diguanylate cyclase domain protein"/>
    <property type="match status" value="1"/>
</dbReference>
<evidence type="ECO:0000313" key="7">
    <source>
        <dbReference type="Proteomes" id="UP000190135"/>
    </source>
</evidence>
<comment type="catalytic activity">
    <reaction evidence="2">
        <text>2 GTP = 3',3'-c-di-GMP + 2 diphosphate</text>
        <dbReference type="Rhea" id="RHEA:24898"/>
        <dbReference type="ChEBI" id="CHEBI:33019"/>
        <dbReference type="ChEBI" id="CHEBI:37565"/>
        <dbReference type="ChEBI" id="CHEBI:58805"/>
        <dbReference type="EC" id="2.7.7.65"/>
    </reaction>
</comment>
<gene>
    <name evidence="6" type="ORF">SAMN05428963_10868</name>
</gene>
<evidence type="ECO:0000256" key="1">
    <source>
        <dbReference type="ARBA" id="ARBA00012528"/>
    </source>
</evidence>
<keyword evidence="4" id="KW-0472">Membrane</keyword>
<dbReference type="PANTHER" id="PTHR45138:SF9">
    <property type="entry name" value="DIGUANYLATE CYCLASE DGCM-RELATED"/>
    <property type="match status" value="1"/>
</dbReference>
<feature type="compositionally biased region" description="Basic and acidic residues" evidence="3">
    <location>
        <begin position="371"/>
        <end position="388"/>
    </location>
</feature>
<evidence type="ECO:0000313" key="6">
    <source>
        <dbReference type="EMBL" id="SKA20813.1"/>
    </source>
</evidence>
<dbReference type="InterPro" id="IPR043128">
    <property type="entry name" value="Rev_trsase/Diguanyl_cyclase"/>
</dbReference>
<feature type="transmembrane region" description="Helical" evidence="4">
    <location>
        <begin position="114"/>
        <end position="134"/>
    </location>
</feature>
<organism evidence="6 7">
    <name type="scientific">Consotaella salsifontis</name>
    <dbReference type="NCBI Taxonomy" id="1365950"/>
    <lineage>
        <taxon>Bacteria</taxon>
        <taxon>Pseudomonadati</taxon>
        <taxon>Pseudomonadota</taxon>
        <taxon>Alphaproteobacteria</taxon>
        <taxon>Hyphomicrobiales</taxon>
        <taxon>Aurantimonadaceae</taxon>
        <taxon>Consotaella</taxon>
    </lineage>
</organism>
<feature type="transmembrane region" description="Helical" evidence="4">
    <location>
        <begin position="6"/>
        <end position="25"/>
    </location>
</feature>
<reference evidence="6 7" key="1">
    <citation type="submission" date="2017-02" db="EMBL/GenBank/DDBJ databases">
        <authorList>
            <person name="Peterson S.W."/>
        </authorList>
    </citation>
    <scope>NUCLEOTIDE SEQUENCE [LARGE SCALE GENOMIC DNA]</scope>
    <source>
        <strain evidence="6 7">USBA 369</strain>
    </source>
</reference>
<proteinExistence type="predicted"/>
<protein>
    <recommendedName>
        <fullName evidence="1">diguanylate cyclase</fullName>
        <ecNumber evidence="1">2.7.7.65</ecNumber>
    </recommendedName>
</protein>
<dbReference type="Pfam" id="PF00990">
    <property type="entry name" value="GGDEF"/>
    <property type="match status" value="1"/>
</dbReference>
<dbReference type="GO" id="GO:1902201">
    <property type="term" value="P:negative regulation of bacterial-type flagellum-dependent cell motility"/>
    <property type="evidence" value="ECO:0007669"/>
    <property type="project" value="TreeGrafter"/>
</dbReference>
<dbReference type="Proteomes" id="UP000190135">
    <property type="component" value="Unassembled WGS sequence"/>
</dbReference>
<feature type="region of interest" description="Disordered" evidence="3">
    <location>
        <begin position="371"/>
        <end position="408"/>
    </location>
</feature>
<accession>A0A1T4RXX2</accession>
<feature type="transmembrane region" description="Helical" evidence="4">
    <location>
        <begin position="185"/>
        <end position="211"/>
    </location>
</feature>
<feature type="transmembrane region" description="Helical" evidence="4">
    <location>
        <begin position="32"/>
        <end position="50"/>
    </location>
</feature>
<evidence type="ECO:0000256" key="2">
    <source>
        <dbReference type="ARBA" id="ARBA00034247"/>
    </source>
</evidence>
<dbReference type="NCBIfam" id="TIGR00254">
    <property type="entry name" value="GGDEF"/>
    <property type="match status" value="1"/>
</dbReference>
<dbReference type="Gene3D" id="3.30.70.270">
    <property type="match status" value="1"/>
</dbReference>
<evidence type="ECO:0000259" key="5">
    <source>
        <dbReference type="PROSITE" id="PS50887"/>
    </source>
</evidence>
<dbReference type="GO" id="GO:0005886">
    <property type="term" value="C:plasma membrane"/>
    <property type="evidence" value="ECO:0007669"/>
    <property type="project" value="TreeGrafter"/>
</dbReference>
<dbReference type="PANTHER" id="PTHR45138">
    <property type="entry name" value="REGULATORY COMPONENTS OF SENSORY TRANSDUCTION SYSTEM"/>
    <property type="match status" value="1"/>
</dbReference>
<dbReference type="InterPro" id="IPR029787">
    <property type="entry name" value="Nucleotide_cyclase"/>
</dbReference>
<dbReference type="PROSITE" id="PS50887">
    <property type="entry name" value="GGDEF"/>
    <property type="match status" value="1"/>
</dbReference>
<evidence type="ECO:0000256" key="4">
    <source>
        <dbReference type="SAM" id="Phobius"/>
    </source>
</evidence>
<dbReference type="InterPro" id="IPR050469">
    <property type="entry name" value="Diguanylate_Cyclase"/>
</dbReference>
<dbReference type="GO" id="GO:0052621">
    <property type="term" value="F:diguanylate cyclase activity"/>
    <property type="evidence" value="ECO:0007669"/>
    <property type="project" value="UniProtKB-EC"/>
</dbReference>
<dbReference type="SMART" id="SM00267">
    <property type="entry name" value="GGDEF"/>
    <property type="match status" value="1"/>
</dbReference>
<sequence>MSQAEILAWTLPAAFVGISLIFFLVHLQVRGAFWWGIAYIVAAAGFAVLITDLPSVDDAKSVTEDVLLLSALVAMARGISQRFDRPSHDGLLLALVAVTGVGLAVALFKYHSDPAQYVIGQLCAGIILLFCAWQMRGGLRKTINKALFVVILLLAMSMILQQGYYLMSPFDTLLDPNWRKTQWMFFFQFGSGLFGLAFAFLALIAICLDAIESFRTSARTDPLSGLLNRRGFEERIDQLPALSATVASVAIVDIDHFKKINDTFGHNAGDMVIVALGTLLSELVGQGGSVARIGGEEFALHFKDLDAQSAAEAAQTIRRAFAAIEWPRPLTAQRLTVSAGVAEIASGGTLADALGRADACLYQAKRGGRDRVVAERRADRENSERSSLRSDGASASGDHSATDGRPSLFNPFPILGRLLGKSLSVTPRRRSGDLTSGQAL</sequence>
<feature type="transmembrane region" description="Helical" evidence="4">
    <location>
        <begin position="91"/>
        <end position="108"/>
    </location>
</feature>
<feature type="compositionally biased region" description="Low complexity" evidence="3">
    <location>
        <begin position="390"/>
        <end position="399"/>
    </location>
</feature>
<dbReference type="GO" id="GO:0043709">
    <property type="term" value="P:cell adhesion involved in single-species biofilm formation"/>
    <property type="evidence" value="ECO:0007669"/>
    <property type="project" value="TreeGrafter"/>
</dbReference>
<keyword evidence="7" id="KW-1185">Reference proteome</keyword>
<dbReference type="RefSeq" id="WP_165690852.1">
    <property type="nucleotide sequence ID" value="NZ_FUXL01000008.1"/>
</dbReference>
<name>A0A1T4RXX2_9HYPH</name>
<dbReference type="STRING" id="1365950.SAMN05428963_10868"/>
<dbReference type="SUPFAM" id="SSF55073">
    <property type="entry name" value="Nucleotide cyclase"/>
    <property type="match status" value="1"/>
</dbReference>
<keyword evidence="4" id="KW-0812">Transmembrane</keyword>
<feature type="transmembrane region" description="Helical" evidence="4">
    <location>
        <begin position="146"/>
        <end position="165"/>
    </location>
</feature>
<keyword evidence="4" id="KW-1133">Transmembrane helix</keyword>
<dbReference type="EMBL" id="FUXL01000008">
    <property type="protein sequence ID" value="SKA20813.1"/>
    <property type="molecule type" value="Genomic_DNA"/>
</dbReference>